<dbReference type="GeneID" id="11498795"/>
<dbReference type="STRING" id="1071378.G0WAT1"/>
<feature type="compositionally biased region" description="Polar residues" evidence="1">
    <location>
        <begin position="657"/>
        <end position="674"/>
    </location>
</feature>
<dbReference type="RefSeq" id="XP_003670094.1">
    <property type="nucleotide sequence ID" value="XM_003670046.1"/>
</dbReference>
<dbReference type="PANTHER" id="PTHR28089:SF1">
    <property type="entry name" value="PROTEIN ZDS1-RELATED"/>
    <property type="match status" value="1"/>
</dbReference>
<dbReference type="Pfam" id="PF08632">
    <property type="entry name" value="Zds_C"/>
    <property type="match status" value="1"/>
</dbReference>
<feature type="region of interest" description="Disordered" evidence="1">
    <location>
        <begin position="657"/>
        <end position="713"/>
    </location>
</feature>
<feature type="region of interest" description="Disordered" evidence="1">
    <location>
        <begin position="804"/>
        <end position="881"/>
    </location>
</feature>
<dbReference type="Proteomes" id="UP000000689">
    <property type="component" value="Chromosome 5"/>
</dbReference>
<name>G0WAT1_NAUDC</name>
<evidence type="ECO:0000313" key="3">
    <source>
        <dbReference type="EMBL" id="CCD24851.1"/>
    </source>
</evidence>
<feature type="compositionally biased region" description="Polar residues" evidence="1">
    <location>
        <begin position="830"/>
        <end position="839"/>
    </location>
</feature>
<feature type="region of interest" description="Disordered" evidence="1">
    <location>
        <begin position="984"/>
        <end position="1030"/>
    </location>
</feature>
<feature type="region of interest" description="Disordered" evidence="1">
    <location>
        <begin position="928"/>
        <end position="949"/>
    </location>
</feature>
<feature type="compositionally biased region" description="Polar residues" evidence="1">
    <location>
        <begin position="1007"/>
        <end position="1023"/>
    </location>
</feature>
<gene>
    <name evidence="3" type="primary">NDAI0E00350</name>
    <name evidence="3" type="ordered locus">NDAI_0E00350</name>
</gene>
<feature type="compositionally biased region" description="Polar residues" evidence="1">
    <location>
        <begin position="187"/>
        <end position="203"/>
    </location>
</feature>
<evidence type="ECO:0000313" key="4">
    <source>
        <dbReference type="Proteomes" id="UP000000689"/>
    </source>
</evidence>
<dbReference type="EMBL" id="HE580271">
    <property type="protein sequence ID" value="CCD24851.1"/>
    <property type="molecule type" value="Genomic_DNA"/>
</dbReference>
<feature type="region of interest" description="Disordered" evidence="1">
    <location>
        <begin position="135"/>
        <end position="156"/>
    </location>
</feature>
<feature type="compositionally biased region" description="Acidic residues" evidence="1">
    <location>
        <begin position="312"/>
        <end position="322"/>
    </location>
</feature>
<dbReference type="GO" id="GO:0005934">
    <property type="term" value="C:cellular bud tip"/>
    <property type="evidence" value="ECO:0007669"/>
    <property type="project" value="EnsemblFungi"/>
</dbReference>
<feature type="region of interest" description="Disordered" evidence="1">
    <location>
        <begin position="1"/>
        <end position="36"/>
    </location>
</feature>
<dbReference type="GO" id="GO:0032880">
    <property type="term" value="P:regulation of protein localization"/>
    <property type="evidence" value="ECO:0007669"/>
    <property type="project" value="EnsemblFungi"/>
</dbReference>
<dbReference type="GO" id="GO:0030010">
    <property type="term" value="P:establishment of cell polarity"/>
    <property type="evidence" value="ECO:0007669"/>
    <property type="project" value="EnsemblFungi"/>
</dbReference>
<feature type="domain" description="Protein Zds1 C-terminal" evidence="2">
    <location>
        <begin position="1060"/>
        <end position="1112"/>
    </location>
</feature>
<keyword evidence="4" id="KW-1185">Reference proteome</keyword>
<feature type="compositionally biased region" description="Acidic residues" evidence="1">
    <location>
        <begin position="362"/>
        <end position="382"/>
    </location>
</feature>
<proteinExistence type="predicted"/>
<dbReference type="eggNOG" id="ENOG502RC08">
    <property type="taxonomic scope" value="Eukaryota"/>
</dbReference>
<dbReference type="AlphaFoldDB" id="G0WAT1"/>
<dbReference type="SMART" id="SM01327">
    <property type="entry name" value="Zds_C"/>
    <property type="match status" value="1"/>
</dbReference>
<dbReference type="GO" id="GO:0005935">
    <property type="term" value="C:cellular bud neck"/>
    <property type="evidence" value="ECO:0007669"/>
    <property type="project" value="EnsemblFungi"/>
</dbReference>
<feature type="region of interest" description="Disordered" evidence="1">
    <location>
        <begin position="179"/>
        <end position="263"/>
    </location>
</feature>
<accession>G0WAT1</accession>
<feature type="compositionally biased region" description="Polar residues" evidence="1">
    <location>
        <begin position="858"/>
        <end position="877"/>
    </location>
</feature>
<dbReference type="GO" id="GO:0005737">
    <property type="term" value="C:cytoplasm"/>
    <property type="evidence" value="ECO:0007669"/>
    <property type="project" value="EnsemblFungi"/>
</dbReference>
<dbReference type="GO" id="GO:0010971">
    <property type="term" value="P:positive regulation of G2/M transition of mitotic cell cycle"/>
    <property type="evidence" value="ECO:0007669"/>
    <property type="project" value="EnsemblFungi"/>
</dbReference>
<feature type="compositionally biased region" description="Basic and acidic residues" evidence="1">
    <location>
        <begin position="703"/>
        <end position="713"/>
    </location>
</feature>
<dbReference type="InterPro" id="IPR013941">
    <property type="entry name" value="ZDS1_C"/>
</dbReference>
<reference evidence="3 4" key="1">
    <citation type="journal article" date="2011" name="Proc. Natl. Acad. Sci. U.S.A.">
        <title>Evolutionary erosion of yeast sex chromosomes by mating-type switching accidents.</title>
        <authorList>
            <person name="Gordon J.L."/>
            <person name="Armisen D."/>
            <person name="Proux-Wera E."/>
            <person name="Oheigeartaigh S.S."/>
            <person name="Byrne K.P."/>
            <person name="Wolfe K.H."/>
        </authorList>
    </citation>
    <scope>NUCLEOTIDE SEQUENCE [LARGE SCALE GENOMIC DNA]</scope>
    <source>
        <strain evidence="4">ATCC 10597 / BCRC 20456 / CBS 421 / NBRC 0211 / NRRL Y-12639</strain>
    </source>
</reference>
<feature type="compositionally biased region" description="Low complexity" evidence="1">
    <location>
        <begin position="457"/>
        <end position="475"/>
    </location>
</feature>
<feature type="region of interest" description="Disordered" evidence="1">
    <location>
        <begin position="510"/>
        <end position="626"/>
    </location>
</feature>
<evidence type="ECO:0000259" key="2">
    <source>
        <dbReference type="SMART" id="SM01327"/>
    </source>
</evidence>
<dbReference type="PANTHER" id="PTHR28089">
    <property type="entry name" value="PROTEIN ZDS1-RELATED"/>
    <property type="match status" value="1"/>
</dbReference>
<organism evidence="3 4">
    <name type="scientific">Naumovozyma dairenensis (strain ATCC 10597 / BCRC 20456 / CBS 421 / NBRC 0211 / NRRL Y-12639)</name>
    <name type="common">Saccharomyces dairenensis</name>
    <dbReference type="NCBI Taxonomy" id="1071378"/>
    <lineage>
        <taxon>Eukaryota</taxon>
        <taxon>Fungi</taxon>
        <taxon>Dikarya</taxon>
        <taxon>Ascomycota</taxon>
        <taxon>Saccharomycotina</taxon>
        <taxon>Saccharomycetes</taxon>
        <taxon>Saccharomycetales</taxon>
        <taxon>Saccharomycetaceae</taxon>
        <taxon>Naumovozyma</taxon>
    </lineage>
</organism>
<feature type="compositionally biased region" description="Low complexity" evidence="1">
    <location>
        <begin position="928"/>
        <end position="938"/>
    </location>
</feature>
<dbReference type="OrthoDB" id="5589766at2759"/>
<evidence type="ECO:0000256" key="1">
    <source>
        <dbReference type="SAM" id="MobiDB-lite"/>
    </source>
</evidence>
<feature type="compositionally biased region" description="Polar residues" evidence="1">
    <location>
        <begin position="584"/>
        <end position="608"/>
    </location>
</feature>
<feature type="region of interest" description="Disordered" evidence="1">
    <location>
        <begin position="360"/>
        <end position="399"/>
    </location>
</feature>
<feature type="region of interest" description="Disordered" evidence="1">
    <location>
        <begin position="456"/>
        <end position="485"/>
    </location>
</feature>
<protein>
    <recommendedName>
        <fullName evidence="2">Protein Zds1 C-terminal domain-containing protein</fullName>
    </recommendedName>
</protein>
<dbReference type="InterPro" id="IPR040206">
    <property type="entry name" value="Zds1/2"/>
</dbReference>
<feature type="region of interest" description="Disordered" evidence="1">
    <location>
        <begin position="297"/>
        <end position="325"/>
    </location>
</feature>
<feature type="compositionally biased region" description="Polar residues" evidence="1">
    <location>
        <begin position="16"/>
        <end position="32"/>
    </location>
</feature>
<feature type="compositionally biased region" description="Low complexity" evidence="1">
    <location>
        <begin position="138"/>
        <end position="156"/>
    </location>
</feature>
<feature type="compositionally biased region" description="Low complexity" evidence="1">
    <location>
        <begin position="513"/>
        <end position="534"/>
    </location>
</feature>
<sequence length="1163" mass="129686">MSEEPTNHPQLRKQTSRSYGNDNINNAASIQQARKEKRKSDMFIAAKSLDNELQSVQNLKRLSIGSMDLLIDPELEFRVNNNNNISSISNNNNNLSIHNSSTSPSSSFSASSSSSSSSSFAVDTSISLEKNISTSPEISTNIPNTINSNSNNNDITQDTEVSIEDSIDVTQSEYLHDEATLKKKTQNDMNIETSNDQPNSLQRSSHRSMSGVGSLKRNGLNRRKLPFLSSSYASTSSTSKQSILSSQSEKDPTFTSSSSSDNLTPQNLLWVPANQHPNIKPESYLELVQDTLHNIHLDDDNHNNDDAKVSTDDDLYSMDGTDETNKENLNIDYLTKPSTSELRRKNKSLVRRPSGLRKSYTEFEEFNTSDEEDETSDCEEEQQLSTDNSTNNANHHQDIIINNKTPEIIIPKGNTRSSRFVSLKDITEELTKISNNAGLTDSDAITLARTLSMAGSFQDNSNNNHNSDNFNEEQNGNTPEDDEYASNMFMKNGLTIPTRSSLRRSRFNTYRIRSGSSSTSAQSSSSSRTTSGSQMTNNNKTVTEPGRGNQPEDHNNTPASHYTARLSYMSTTSPGSISDLYDHYQNSDSDVTPKAEQQNNNNIDKLTASNSNNTNTNNINSNNEQYNISSDLSHASVSQDSSFLSNESSNNSILIKPQSSQSMLQENIDNQTESPACELPVDSTRQNNNEKQQQQQQQHLHKHANDDKNQKQDQENNHLFSKRNGWHWSSQKNPIESNTELSQANQTTTNNKSRHLQFFSHSADLKDESTNSSTTDTDTSTLAQKKETFDKKFAKLFKRKSHENKNILKTKSSNSSLSKFRKHAKKSDTRLLSNTNKVGTSPPPPSSSNITDPDRTMNHQSNSEKTSLTPTPKSKSLISKVAPVSIPTPTITISPSSDFVTQSEDINDERNKNEDLFDLPALQPAVSFSSTKTTTSTSNNEIDSNKSSKEFVETVREIEGDDSQELSGGDISYEDNNIKNQLQEDESVVSPEDHFELSQESIEAEDQTQSFNDSATQPLSQQHGLPPRKLTFDDVKRPERPNAPVEFTDSAFGFPLPALTVSTVIMFDHRLGINVERAIYRLSHLKLSDSKRELREQVLLSNFMYAYLNLVNHTLYMEQVAQQETIDNVEFTGDDANDHQMNMVTGNGGIYNDSNGSILIPDI</sequence>
<dbReference type="HOGENOM" id="CLU_011999_0_0_1"/>
<feature type="compositionally biased region" description="Polar residues" evidence="1">
    <location>
        <begin position="383"/>
        <end position="394"/>
    </location>
</feature>
<feature type="compositionally biased region" description="Low complexity" evidence="1">
    <location>
        <begin position="228"/>
        <end position="247"/>
    </location>
</feature>
<feature type="compositionally biased region" description="Low complexity" evidence="1">
    <location>
        <begin position="807"/>
        <end position="818"/>
    </location>
</feature>
<feature type="compositionally biased region" description="Polar residues" evidence="1">
    <location>
        <begin position="253"/>
        <end position="263"/>
    </location>
</feature>
<dbReference type="OMA" id="SKFNTYK"/>
<feature type="compositionally biased region" description="Basic and acidic residues" evidence="1">
    <location>
        <begin position="297"/>
        <end position="311"/>
    </location>
</feature>
<dbReference type="KEGG" id="ndi:NDAI_0E00350"/>
<feature type="compositionally biased region" description="Low complexity" evidence="1">
    <location>
        <begin position="609"/>
        <end position="626"/>
    </location>
</feature>
<dbReference type="GO" id="GO:0000183">
    <property type="term" value="P:rDNA heterochromatin formation"/>
    <property type="evidence" value="ECO:0007669"/>
    <property type="project" value="EnsemblFungi"/>
</dbReference>